<dbReference type="CDD" id="cd05251">
    <property type="entry name" value="NmrA_like_SDR_a"/>
    <property type="match status" value="1"/>
</dbReference>
<dbReference type="OrthoDB" id="9997102at2759"/>
<proteinExistence type="inferred from homology"/>
<protein>
    <submittedName>
        <fullName evidence="4">NAD(P)-binding protein</fullName>
    </submittedName>
</protein>
<dbReference type="AlphaFoldDB" id="A0A4Y7PTL5"/>
<dbReference type="Pfam" id="PF05368">
    <property type="entry name" value="NmrA"/>
    <property type="match status" value="1"/>
</dbReference>
<gene>
    <name evidence="4" type="ORF">BD410DRAFT_793199</name>
</gene>
<reference evidence="4 5" key="1">
    <citation type="submission" date="2018-06" db="EMBL/GenBank/DDBJ databases">
        <title>A transcriptomic atlas of mushroom development highlights an independent origin of complex multicellularity.</title>
        <authorList>
            <consortium name="DOE Joint Genome Institute"/>
            <person name="Krizsan K."/>
            <person name="Almasi E."/>
            <person name="Merenyi Z."/>
            <person name="Sahu N."/>
            <person name="Viragh M."/>
            <person name="Koszo T."/>
            <person name="Mondo S."/>
            <person name="Kiss B."/>
            <person name="Balint B."/>
            <person name="Kues U."/>
            <person name="Barry K."/>
            <person name="Hegedus J.C."/>
            <person name="Henrissat B."/>
            <person name="Johnson J."/>
            <person name="Lipzen A."/>
            <person name="Ohm R."/>
            <person name="Nagy I."/>
            <person name="Pangilinan J."/>
            <person name="Yan J."/>
            <person name="Xiong Y."/>
            <person name="Grigoriev I.V."/>
            <person name="Hibbett D.S."/>
            <person name="Nagy L.G."/>
        </authorList>
    </citation>
    <scope>NUCLEOTIDE SEQUENCE [LARGE SCALE GENOMIC DNA]</scope>
    <source>
        <strain evidence="4 5">SZMC22713</strain>
    </source>
</reference>
<keyword evidence="5" id="KW-1185">Reference proteome</keyword>
<evidence type="ECO:0000256" key="2">
    <source>
        <dbReference type="ARBA" id="ARBA00022857"/>
    </source>
</evidence>
<dbReference type="Gene3D" id="3.90.25.10">
    <property type="entry name" value="UDP-galactose 4-epimerase, domain 1"/>
    <property type="match status" value="1"/>
</dbReference>
<name>A0A4Y7PTL5_9AGAM</name>
<keyword evidence="2" id="KW-0521">NADP</keyword>
<dbReference type="Proteomes" id="UP000294933">
    <property type="component" value="Unassembled WGS sequence"/>
</dbReference>
<evidence type="ECO:0000313" key="5">
    <source>
        <dbReference type="Proteomes" id="UP000294933"/>
    </source>
</evidence>
<dbReference type="PANTHER" id="PTHR42748:SF7">
    <property type="entry name" value="NMRA LIKE REDOX SENSOR 1-RELATED"/>
    <property type="match status" value="1"/>
</dbReference>
<dbReference type="VEuPathDB" id="FungiDB:BD410DRAFT_793199"/>
<comment type="similarity">
    <text evidence="1">Belongs to the NmrA-type oxidoreductase family.</text>
</comment>
<dbReference type="GO" id="GO:0005634">
    <property type="term" value="C:nucleus"/>
    <property type="evidence" value="ECO:0007669"/>
    <property type="project" value="TreeGrafter"/>
</dbReference>
<dbReference type="InterPro" id="IPR036291">
    <property type="entry name" value="NAD(P)-bd_dom_sf"/>
</dbReference>
<evidence type="ECO:0000259" key="3">
    <source>
        <dbReference type="Pfam" id="PF05368"/>
    </source>
</evidence>
<feature type="domain" description="NmrA-like" evidence="3">
    <location>
        <begin position="4"/>
        <end position="299"/>
    </location>
</feature>
<dbReference type="EMBL" id="ML170207">
    <property type="protein sequence ID" value="TDL18495.1"/>
    <property type="molecule type" value="Genomic_DNA"/>
</dbReference>
<accession>A0A4Y7PTL5</accession>
<evidence type="ECO:0000256" key="1">
    <source>
        <dbReference type="ARBA" id="ARBA00006328"/>
    </source>
</evidence>
<dbReference type="InterPro" id="IPR051164">
    <property type="entry name" value="NmrA-like_oxidored"/>
</dbReference>
<dbReference type="Gene3D" id="3.40.50.720">
    <property type="entry name" value="NAD(P)-binding Rossmann-like Domain"/>
    <property type="match status" value="1"/>
</dbReference>
<dbReference type="STRING" id="50990.A0A4Y7PTL5"/>
<evidence type="ECO:0000313" key="4">
    <source>
        <dbReference type="EMBL" id="TDL18495.1"/>
    </source>
</evidence>
<sequence>MAATRTILVVGATGKQGSAFIAAATAKDDIRILALTRNTSSPAAKALTSDKVTLVQANLDKPDSVRKVFQDEQGKTGIWGVFVVLAFPGLGEDATGEEKQGMLLADLALEYKVHHFVFSSLERGGESFDDNYTLDRAAKVKIERHIRSLDGLSWTILRPAFFMENFDGAVGTITSTVLRCGLKPDTKLMLLSGEDMGPVAHAVFEAPDEHAGKCISIIGDSLTSKEWNDAYKRGSGKALPGVPAFVAKPLLAMNSHTKALVADIERVHKERSSIEENFDALLKQSRALYPGIQTFEEWARRKGKKAARKERWNNVTVGDLVQGKR</sequence>
<dbReference type="SUPFAM" id="SSF51735">
    <property type="entry name" value="NAD(P)-binding Rossmann-fold domains"/>
    <property type="match status" value="1"/>
</dbReference>
<dbReference type="PANTHER" id="PTHR42748">
    <property type="entry name" value="NITROGEN METABOLITE REPRESSION PROTEIN NMRA FAMILY MEMBER"/>
    <property type="match status" value="1"/>
</dbReference>
<dbReference type="InterPro" id="IPR008030">
    <property type="entry name" value="NmrA-like"/>
</dbReference>
<organism evidence="4 5">
    <name type="scientific">Rickenella mellea</name>
    <dbReference type="NCBI Taxonomy" id="50990"/>
    <lineage>
        <taxon>Eukaryota</taxon>
        <taxon>Fungi</taxon>
        <taxon>Dikarya</taxon>
        <taxon>Basidiomycota</taxon>
        <taxon>Agaricomycotina</taxon>
        <taxon>Agaricomycetes</taxon>
        <taxon>Hymenochaetales</taxon>
        <taxon>Rickenellaceae</taxon>
        <taxon>Rickenella</taxon>
    </lineage>
</organism>